<dbReference type="Pfam" id="PF00046">
    <property type="entry name" value="Homeodomain"/>
    <property type="match status" value="1"/>
</dbReference>
<organism evidence="14 15">
    <name type="scientific">Heracleum sosnowskyi</name>
    <dbReference type="NCBI Taxonomy" id="360622"/>
    <lineage>
        <taxon>Eukaryota</taxon>
        <taxon>Viridiplantae</taxon>
        <taxon>Streptophyta</taxon>
        <taxon>Embryophyta</taxon>
        <taxon>Tracheophyta</taxon>
        <taxon>Spermatophyta</taxon>
        <taxon>Magnoliopsida</taxon>
        <taxon>eudicotyledons</taxon>
        <taxon>Gunneridae</taxon>
        <taxon>Pentapetalae</taxon>
        <taxon>asterids</taxon>
        <taxon>campanulids</taxon>
        <taxon>Apiales</taxon>
        <taxon>Apiaceae</taxon>
        <taxon>Apioideae</taxon>
        <taxon>apioid superclade</taxon>
        <taxon>Tordylieae</taxon>
        <taxon>Tordyliinae</taxon>
        <taxon>Heracleum</taxon>
    </lineage>
</organism>
<keyword evidence="6 8" id="KW-0539">Nucleus</keyword>
<gene>
    <name evidence="14" type="ORF">POM88_046593</name>
</gene>
<evidence type="ECO:0000256" key="1">
    <source>
        <dbReference type="ARBA" id="ARBA00004123"/>
    </source>
</evidence>
<comment type="function">
    <text evidence="10">Transcription factor.</text>
</comment>
<dbReference type="SUPFAM" id="SSF46689">
    <property type="entry name" value="Homeodomain-like"/>
    <property type="match status" value="1"/>
</dbReference>
<evidence type="ECO:0000256" key="12">
    <source>
        <dbReference type="SAM" id="MobiDB-lite"/>
    </source>
</evidence>
<proteinExistence type="inferred from homology"/>
<comment type="similarity">
    <text evidence="7 10">Belongs to the HD-ZIP homeobox family. Class I subfamily.</text>
</comment>
<dbReference type="GO" id="GO:0005634">
    <property type="term" value="C:nucleus"/>
    <property type="evidence" value="ECO:0007669"/>
    <property type="project" value="UniProtKB-SubCell"/>
</dbReference>
<dbReference type="InterPro" id="IPR017970">
    <property type="entry name" value="Homeobox_CS"/>
</dbReference>
<dbReference type="Proteomes" id="UP001237642">
    <property type="component" value="Unassembled WGS sequence"/>
</dbReference>
<reference evidence="14" key="1">
    <citation type="submission" date="2023-02" db="EMBL/GenBank/DDBJ databases">
        <title>Genome of toxic invasive species Heracleum sosnowskyi carries increased number of genes despite the absence of recent whole-genome duplications.</title>
        <authorList>
            <person name="Schelkunov M."/>
            <person name="Shtratnikova V."/>
            <person name="Makarenko M."/>
            <person name="Klepikova A."/>
            <person name="Omelchenko D."/>
            <person name="Novikova G."/>
            <person name="Obukhova E."/>
            <person name="Bogdanov V."/>
            <person name="Penin A."/>
            <person name="Logacheva M."/>
        </authorList>
    </citation>
    <scope>NUCLEOTIDE SEQUENCE</scope>
    <source>
        <strain evidence="14">Hsosn_3</strain>
        <tissue evidence="14">Leaf</tissue>
    </source>
</reference>
<evidence type="ECO:0000256" key="7">
    <source>
        <dbReference type="ARBA" id="ARBA00025748"/>
    </source>
</evidence>
<evidence type="ECO:0000256" key="9">
    <source>
        <dbReference type="RuleBase" id="RU000682"/>
    </source>
</evidence>
<accession>A0AAD8M723</accession>
<dbReference type="AlphaFoldDB" id="A0AAD8M723"/>
<dbReference type="EMBL" id="JAUIZM010000010">
    <property type="protein sequence ID" value="KAK1362119.1"/>
    <property type="molecule type" value="Genomic_DNA"/>
</dbReference>
<feature type="compositionally biased region" description="Polar residues" evidence="12">
    <location>
        <begin position="43"/>
        <end position="58"/>
    </location>
</feature>
<dbReference type="FunFam" id="1.10.10.60:FF:000144">
    <property type="entry name" value="homeobox-leucine zipper protein ATHB-6-like"/>
    <property type="match status" value="1"/>
</dbReference>
<feature type="domain" description="Homeobox" evidence="13">
    <location>
        <begin position="84"/>
        <end position="144"/>
    </location>
</feature>
<evidence type="ECO:0000256" key="3">
    <source>
        <dbReference type="ARBA" id="ARBA00023125"/>
    </source>
</evidence>
<evidence type="ECO:0000256" key="2">
    <source>
        <dbReference type="ARBA" id="ARBA00023015"/>
    </source>
</evidence>
<keyword evidence="3 8" id="KW-0238">DNA-binding</keyword>
<evidence type="ECO:0000259" key="13">
    <source>
        <dbReference type="PROSITE" id="PS50071"/>
    </source>
</evidence>
<evidence type="ECO:0000313" key="14">
    <source>
        <dbReference type="EMBL" id="KAK1362119.1"/>
    </source>
</evidence>
<keyword evidence="2 10" id="KW-0805">Transcription regulation</keyword>
<dbReference type="InterPro" id="IPR009057">
    <property type="entry name" value="Homeodomain-like_sf"/>
</dbReference>
<dbReference type="GO" id="GO:0000981">
    <property type="term" value="F:DNA-binding transcription factor activity, RNA polymerase II-specific"/>
    <property type="evidence" value="ECO:0007669"/>
    <property type="project" value="UniProtKB-UniRule"/>
</dbReference>
<feature type="DNA-binding region" description="Homeobox" evidence="8">
    <location>
        <begin position="86"/>
        <end position="145"/>
    </location>
</feature>
<dbReference type="GO" id="GO:0045893">
    <property type="term" value="P:positive regulation of DNA-templated transcription"/>
    <property type="evidence" value="ECO:0007669"/>
    <property type="project" value="TreeGrafter"/>
</dbReference>
<dbReference type="InterPro" id="IPR001356">
    <property type="entry name" value="HD"/>
</dbReference>
<evidence type="ECO:0000256" key="11">
    <source>
        <dbReference type="SAM" id="Coils"/>
    </source>
</evidence>
<dbReference type="PRINTS" id="PR00031">
    <property type="entry name" value="HTHREPRESSR"/>
</dbReference>
<dbReference type="PROSITE" id="PS50071">
    <property type="entry name" value="HOMEOBOX_2"/>
    <property type="match status" value="1"/>
</dbReference>
<keyword evidence="15" id="KW-1185">Reference proteome</keyword>
<dbReference type="InterPro" id="IPR045224">
    <property type="entry name" value="HDZip_class_I_plant"/>
</dbReference>
<feature type="coiled-coil region" evidence="11">
    <location>
        <begin position="136"/>
        <end position="191"/>
    </location>
</feature>
<keyword evidence="11" id="KW-0175">Coiled coil</keyword>
<dbReference type="CDD" id="cd00086">
    <property type="entry name" value="homeodomain"/>
    <property type="match status" value="1"/>
</dbReference>
<evidence type="ECO:0000256" key="6">
    <source>
        <dbReference type="ARBA" id="ARBA00023242"/>
    </source>
</evidence>
<evidence type="ECO:0000313" key="15">
    <source>
        <dbReference type="Proteomes" id="UP001237642"/>
    </source>
</evidence>
<dbReference type="PROSITE" id="PS00027">
    <property type="entry name" value="HOMEOBOX_1"/>
    <property type="match status" value="1"/>
</dbReference>
<dbReference type="GO" id="GO:0000976">
    <property type="term" value="F:transcription cis-regulatory region binding"/>
    <property type="evidence" value="ECO:0007669"/>
    <property type="project" value="UniProtKB-ARBA"/>
</dbReference>
<dbReference type="InterPro" id="IPR000047">
    <property type="entry name" value="HTH_motif"/>
</dbReference>
<dbReference type="PANTHER" id="PTHR24326:SF606">
    <property type="entry name" value="HOMEOBOX-LEUCINE ZIPPER PROTEIN ATHB-54"/>
    <property type="match status" value="1"/>
</dbReference>
<evidence type="ECO:0000256" key="4">
    <source>
        <dbReference type="ARBA" id="ARBA00023155"/>
    </source>
</evidence>
<protein>
    <recommendedName>
        <fullName evidence="10">Homeobox-leucine zipper protein</fullName>
    </recommendedName>
    <alternativeName>
        <fullName evidence="10">HD-ZIP protein</fullName>
    </alternativeName>
    <alternativeName>
        <fullName evidence="10">Homeodomain transcription factor</fullName>
    </alternativeName>
</protein>
<name>A0AAD8M723_9APIA</name>
<sequence>MEIDKVYDDADDMLLSNERPPPSSEHLDSFWISKTFPSFQGDSASGTTTMVHFQNSPPENGGLGGLLPTLDKEDNGSEDYDPCFHQPEKKRRLTIDQVKYLEKSFEEENKLEPDRKVQLAKDLGLQPRQVAIWFQNRRARYKNKKLEKDYDFLKERYDKLKDDHDRLARENEKLRLEVESLKQKLPVAEKRPNLCNMMNSEEPRPTEIPHSSSISQNVISANVVVIKQEDANSAKSDVFDSESPHCADANLVSVFDPVDSSRVLDQDPSDFSQDHEDDSCRILPPPCLPKLKIDSYGDLNADTCNLGSSVDDQTFWF</sequence>
<feature type="region of interest" description="Disordered" evidence="12">
    <location>
        <begin position="43"/>
        <end position="84"/>
    </location>
</feature>
<evidence type="ECO:0000256" key="5">
    <source>
        <dbReference type="ARBA" id="ARBA00023163"/>
    </source>
</evidence>
<keyword evidence="4 8" id="KW-0371">Homeobox</keyword>
<dbReference type="PANTHER" id="PTHR24326">
    <property type="entry name" value="HOMEOBOX-LEUCINE ZIPPER PROTEIN"/>
    <property type="match status" value="1"/>
</dbReference>
<dbReference type="Gene3D" id="1.10.10.60">
    <property type="entry name" value="Homeodomain-like"/>
    <property type="match status" value="1"/>
</dbReference>
<evidence type="ECO:0000256" key="10">
    <source>
        <dbReference type="RuleBase" id="RU369038"/>
    </source>
</evidence>
<comment type="caution">
    <text evidence="14">The sequence shown here is derived from an EMBL/GenBank/DDBJ whole genome shotgun (WGS) entry which is preliminary data.</text>
</comment>
<keyword evidence="5 10" id="KW-0804">Transcription</keyword>
<evidence type="ECO:0000256" key="8">
    <source>
        <dbReference type="PROSITE-ProRule" id="PRU00108"/>
    </source>
</evidence>
<reference evidence="14" key="2">
    <citation type="submission" date="2023-05" db="EMBL/GenBank/DDBJ databases">
        <authorList>
            <person name="Schelkunov M.I."/>
        </authorList>
    </citation>
    <scope>NUCLEOTIDE SEQUENCE</scope>
    <source>
        <strain evidence="14">Hsosn_3</strain>
        <tissue evidence="14">Leaf</tissue>
    </source>
</reference>
<comment type="subcellular location">
    <subcellularLocation>
        <location evidence="1 8 9">Nucleus</location>
    </subcellularLocation>
</comment>
<dbReference type="InterPro" id="IPR003106">
    <property type="entry name" value="Leu_zip_homeo"/>
</dbReference>
<dbReference type="SMART" id="SM00389">
    <property type="entry name" value="HOX"/>
    <property type="match status" value="1"/>
</dbReference>
<feature type="region of interest" description="Disordered" evidence="12">
    <location>
        <begin position="1"/>
        <end position="26"/>
    </location>
</feature>
<dbReference type="Pfam" id="PF02183">
    <property type="entry name" value="HALZ"/>
    <property type="match status" value="1"/>
</dbReference>